<proteinExistence type="predicted"/>
<comment type="caution">
    <text evidence="2">The sequence shown here is derived from an EMBL/GenBank/DDBJ whole genome shotgun (WGS) entry which is preliminary data.</text>
</comment>
<protein>
    <submittedName>
        <fullName evidence="2">DNA, contig: SP607</fullName>
    </submittedName>
</protein>
<accession>A0A0C9MNQ2</accession>
<evidence type="ECO:0000313" key="3">
    <source>
        <dbReference type="Proteomes" id="UP000032025"/>
    </source>
</evidence>
<gene>
    <name evidence="2" type="ORF">SP6_07_00870</name>
</gene>
<reference evidence="2 3" key="1">
    <citation type="submission" date="2014-08" db="EMBL/GenBank/DDBJ databases">
        <title>Whole genome shotgun sequence of Sphingomonas paucimobilis NBRC 13935.</title>
        <authorList>
            <person name="Hosoyama A."/>
            <person name="Hashimoto M."/>
            <person name="Hosoyama Y."/>
            <person name="Noguchi M."/>
            <person name="Uohara A."/>
            <person name="Ohji S."/>
            <person name="Katano-Makiyama Y."/>
            <person name="Ichikawa N."/>
            <person name="Kimura A."/>
            <person name="Yamazoe A."/>
            <person name="Fujita N."/>
        </authorList>
    </citation>
    <scope>NUCLEOTIDE SEQUENCE [LARGE SCALE GENOMIC DNA]</scope>
    <source>
        <strain evidence="2 3">NBRC 13935</strain>
    </source>
</reference>
<keyword evidence="3" id="KW-1185">Reference proteome</keyword>
<dbReference type="Proteomes" id="UP000032025">
    <property type="component" value="Unassembled WGS sequence"/>
</dbReference>
<dbReference type="RefSeq" id="WP_037568897.1">
    <property type="nucleotide sequence ID" value="NZ_BBJS01000007.1"/>
</dbReference>
<dbReference type="GeneID" id="78526526"/>
<organism evidence="2 3">
    <name type="scientific">Sphingomonas paucimobilis NBRC 13935</name>
    <dbReference type="NCBI Taxonomy" id="1219050"/>
    <lineage>
        <taxon>Bacteria</taxon>
        <taxon>Pseudomonadati</taxon>
        <taxon>Pseudomonadota</taxon>
        <taxon>Alphaproteobacteria</taxon>
        <taxon>Sphingomonadales</taxon>
        <taxon>Sphingomonadaceae</taxon>
        <taxon>Sphingomonas</taxon>
    </lineage>
</organism>
<dbReference type="EMBL" id="BBJS01000007">
    <property type="protein sequence ID" value="GAN12301.1"/>
    <property type="molecule type" value="Genomic_DNA"/>
</dbReference>
<name>A0A0C9MNQ2_SPHPI</name>
<sequence length="98" mass="10400">MRKTILILAAAVAAIPTIGAVAAEGEQRFVHEGQTYVYTRSVESGHPVIEGHRYPGGEPFRFIVRGHRVTGYTGTTPVSFSTDEAKGALGAGIETSAR</sequence>
<keyword evidence="1" id="KW-0732">Signal</keyword>
<evidence type="ECO:0000256" key="1">
    <source>
        <dbReference type="SAM" id="SignalP"/>
    </source>
</evidence>
<feature type="chain" id="PRO_5002215510" evidence="1">
    <location>
        <begin position="23"/>
        <end position="98"/>
    </location>
</feature>
<evidence type="ECO:0000313" key="2">
    <source>
        <dbReference type="EMBL" id="GAN12301.1"/>
    </source>
</evidence>
<dbReference type="AlphaFoldDB" id="A0A0C9MNQ2"/>
<feature type="signal peptide" evidence="1">
    <location>
        <begin position="1"/>
        <end position="22"/>
    </location>
</feature>